<dbReference type="PROSITE" id="PS51409">
    <property type="entry name" value="ARGINASE_2"/>
    <property type="match status" value="1"/>
</dbReference>
<dbReference type="SUPFAM" id="SSF52768">
    <property type="entry name" value="Arginase/deacetylase"/>
    <property type="match status" value="1"/>
</dbReference>
<evidence type="ECO:0000256" key="3">
    <source>
        <dbReference type="ARBA" id="ARBA00023211"/>
    </source>
</evidence>
<name>A0AB37RMT6_LACPE</name>
<dbReference type="InterPro" id="IPR023696">
    <property type="entry name" value="Ureohydrolase_dom_sf"/>
</dbReference>
<dbReference type="PANTHER" id="PTHR43782">
    <property type="entry name" value="ARGINASE"/>
    <property type="match status" value="1"/>
</dbReference>
<sequence length="286" mass="32079">MKHTLKVTYPEWQGGVNPNYMLGAKIMELVVPDSQHIEEIEIPVATDNKKDMLQRSQGVDALKVLQAQTQAFSAILNTKEPDKVITIGGDCAVSLAPFNYLSRKYGANLGIIWLDAHPDISTTEQSHHLHEMVVSSLMGRGGSDFNVKYPVDKRQILLAGLVKKALRDIDSHVNDYNMQCLTPKQLRRDPTLISNWIKKNNFTRIAVHFDLDVLSPDSYRSIYPAEPGLNRNEFTAAIGKLSLENVGRLLQEIDNNSDLVGLTVAENMAWDALRLREQLAKLSLFD</sequence>
<dbReference type="AlphaFoldDB" id="A0AB37RMT6"/>
<evidence type="ECO:0000256" key="2">
    <source>
        <dbReference type="ARBA" id="ARBA00022801"/>
    </source>
</evidence>
<dbReference type="Gene3D" id="3.40.800.10">
    <property type="entry name" value="Ureohydrolase domain"/>
    <property type="match status" value="1"/>
</dbReference>
<accession>A0AB37RMT6</accession>
<reference evidence="5 6" key="1">
    <citation type="submission" date="2018-10" db="EMBL/GenBank/DDBJ databases">
        <title>Genome sequences of five Lactobacillus pentosus strains isolated from brines of traditionally fermented spanish-style green table olives and differences between them.</title>
        <authorList>
            <person name="Jimenez Diaz R."/>
        </authorList>
    </citation>
    <scope>NUCLEOTIDE SEQUENCE [LARGE SCALE GENOMIC DNA]</scope>
    <source>
        <strain evidence="5 6">IG8</strain>
    </source>
</reference>
<dbReference type="PANTHER" id="PTHR43782:SF3">
    <property type="entry name" value="ARGINASE"/>
    <property type="match status" value="1"/>
</dbReference>
<evidence type="ECO:0000313" key="5">
    <source>
        <dbReference type="EMBL" id="RMW56372.1"/>
    </source>
</evidence>
<dbReference type="GO" id="GO:0004053">
    <property type="term" value="F:arginase activity"/>
    <property type="evidence" value="ECO:0007669"/>
    <property type="project" value="TreeGrafter"/>
</dbReference>
<evidence type="ECO:0000256" key="1">
    <source>
        <dbReference type="ARBA" id="ARBA00022723"/>
    </source>
</evidence>
<evidence type="ECO:0000313" key="6">
    <source>
        <dbReference type="Proteomes" id="UP000281061"/>
    </source>
</evidence>
<organism evidence="5 6">
    <name type="scientific">Lactiplantibacillus pentosus</name>
    <name type="common">Lactobacillus pentosus</name>
    <dbReference type="NCBI Taxonomy" id="1589"/>
    <lineage>
        <taxon>Bacteria</taxon>
        <taxon>Bacillati</taxon>
        <taxon>Bacillota</taxon>
        <taxon>Bacilli</taxon>
        <taxon>Lactobacillales</taxon>
        <taxon>Lactobacillaceae</taxon>
        <taxon>Lactiplantibacillus</taxon>
    </lineage>
</organism>
<dbReference type="RefSeq" id="WP_105922552.1">
    <property type="nucleotide sequence ID" value="NZ_PVNZ01000153.1"/>
</dbReference>
<dbReference type="CDD" id="cd09999">
    <property type="entry name" value="Arginase-like_1"/>
    <property type="match status" value="1"/>
</dbReference>
<dbReference type="GO" id="GO:0030145">
    <property type="term" value="F:manganese ion binding"/>
    <property type="evidence" value="ECO:0007669"/>
    <property type="project" value="TreeGrafter"/>
</dbReference>
<keyword evidence="1" id="KW-0479">Metal-binding</keyword>
<keyword evidence="3" id="KW-0464">Manganese</keyword>
<comment type="similarity">
    <text evidence="4">Belongs to the arginase family.</text>
</comment>
<dbReference type="GO" id="GO:0005829">
    <property type="term" value="C:cytosol"/>
    <property type="evidence" value="ECO:0007669"/>
    <property type="project" value="TreeGrafter"/>
</dbReference>
<dbReference type="InterPro" id="IPR006035">
    <property type="entry name" value="Ureohydrolase"/>
</dbReference>
<keyword evidence="2" id="KW-0378">Hydrolase</keyword>
<gene>
    <name evidence="5" type="ORF">D6U17_03450</name>
</gene>
<dbReference type="Pfam" id="PF00491">
    <property type="entry name" value="Arginase"/>
    <property type="match status" value="1"/>
</dbReference>
<comment type="caution">
    <text evidence="5">The sequence shown here is derived from an EMBL/GenBank/DDBJ whole genome shotgun (WGS) entry which is preliminary data.</text>
</comment>
<proteinExistence type="inferred from homology"/>
<evidence type="ECO:0000256" key="4">
    <source>
        <dbReference type="PROSITE-ProRule" id="PRU00742"/>
    </source>
</evidence>
<dbReference type="Proteomes" id="UP000281061">
    <property type="component" value="Unassembled WGS sequence"/>
</dbReference>
<protein>
    <submittedName>
        <fullName evidence="5">Arginase family protein</fullName>
    </submittedName>
</protein>
<dbReference type="EMBL" id="RDCL01000040">
    <property type="protein sequence ID" value="RMW56372.1"/>
    <property type="molecule type" value="Genomic_DNA"/>
</dbReference>